<dbReference type="RefSeq" id="WP_377369190.1">
    <property type="nucleotide sequence ID" value="NZ_JBHTMN010000018.1"/>
</dbReference>
<organism evidence="5 6">
    <name type="scientific">Rhodanobacter aciditrophus</name>
    <dbReference type="NCBI Taxonomy" id="1623218"/>
    <lineage>
        <taxon>Bacteria</taxon>
        <taxon>Pseudomonadati</taxon>
        <taxon>Pseudomonadota</taxon>
        <taxon>Gammaproteobacteria</taxon>
        <taxon>Lysobacterales</taxon>
        <taxon>Rhodanobacteraceae</taxon>
        <taxon>Rhodanobacter</taxon>
    </lineage>
</organism>
<dbReference type="NCBIfam" id="TIGR02476">
    <property type="entry name" value="BluB"/>
    <property type="match status" value="1"/>
</dbReference>
<dbReference type="InterPro" id="IPR050627">
    <property type="entry name" value="Nitroreductase/BluB"/>
</dbReference>
<evidence type="ECO:0000313" key="5">
    <source>
        <dbReference type="EMBL" id="MFD1384707.1"/>
    </source>
</evidence>
<sequence length="219" mass="25349">MHFTEQERETLYKVIFNRRDVRREFLPDPIPEAVIQRLLKAAHHAPSVGFMQPWDFIVITQSDTRRRIKEGFETANRESADLFDGERKTKYQSLKLEGIMEAPLGICITCDRQRTGNVVLGKTIKPEMDLFSAVCAAQNLWLAARAENLGMGWVSILHDDVLYEALGIPEHLEIIGYFCIGYVSEFQPSPELEKYGWQSRRDISQAIHYEKWSNTEKDQ</sequence>
<keyword evidence="3 5" id="KW-0560">Oxidoreductase</keyword>
<dbReference type="InterPro" id="IPR012825">
    <property type="entry name" value="BluB"/>
</dbReference>
<evidence type="ECO:0000256" key="3">
    <source>
        <dbReference type="ARBA" id="ARBA00023002"/>
    </source>
</evidence>
<feature type="domain" description="Nitroreductase" evidence="4">
    <location>
        <begin position="16"/>
        <end position="182"/>
    </location>
</feature>
<evidence type="ECO:0000256" key="1">
    <source>
        <dbReference type="ARBA" id="ARBA00022630"/>
    </source>
</evidence>
<evidence type="ECO:0000313" key="6">
    <source>
        <dbReference type="Proteomes" id="UP001597059"/>
    </source>
</evidence>
<proteinExistence type="predicted"/>
<dbReference type="Pfam" id="PF00881">
    <property type="entry name" value="Nitroreductase"/>
    <property type="match status" value="1"/>
</dbReference>
<dbReference type="SUPFAM" id="SSF55469">
    <property type="entry name" value="FMN-dependent nitroreductase-like"/>
    <property type="match status" value="1"/>
</dbReference>
<dbReference type="Gene3D" id="3.40.109.10">
    <property type="entry name" value="NADH Oxidase"/>
    <property type="match status" value="1"/>
</dbReference>
<dbReference type="GO" id="GO:0102919">
    <property type="term" value="F:5,6-dimethylbenzimidazole synthase activity"/>
    <property type="evidence" value="ECO:0007669"/>
    <property type="project" value="UniProtKB-EC"/>
</dbReference>
<reference evidence="6" key="1">
    <citation type="journal article" date="2019" name="Int. J. Syst. Evol. Microbiol.">
        <title>The Global Catalogue of Microorganisms (GCM) 10K type strain sequencing project: providing services to taxonomists for standard genome sequencing and annotation.</title>
        <authorList>
            <consortium name="The Broad Institute Genomics Platform"/>
            <consortium name="The Broad Institute Genome Sequencing Center for Infectious Disease"/>
            <person name="Wu L."/>
            <person name="Ma J."/>
        </authorList>
    </citation>
    <scope>NUCLEOTIDE SEQUENCE [LARGE SCALE GENOMIC DNA]</scope>
    <source>
        <strain evidence="6">JCM 30774</strain>
    </source>
</reference>
<evidence type="ECO:0000259" key="4">
    <source>
        <dbReference type="Pfam" id="PF00881"/>
    </source>
</evidence>
<dbReference type="InterPro" id="IPR029479">
    <property type="entry name" value="Nitroreductase"/>
</dbReference>
<protein>
    <submittedName>
        <fullName evidence="5">5,6-dimethylbenzimidazole synthase</fullName>
        <ecNumber evidence="5">1.13.11.79</ecNumber>
    </submittedName>
</protein>
<keyword evidence="2" id="KW-0288">FMN</keyword>
<dbReference type="CDD" id="cd02145">
    <property type="entry name" value="BluB"/>
    <property type="match status" value="1"/>
</dbReference>
<name>A0ABW4B3C5_9GAMM</name>
<dbReference type="PANTHER" id="PTHR23026:SF90">
    <property type="entry name" value="IODOTYROSINE DEIODINASE 1"/>
    <property type="match status" value="1"/>
</dbReference>
<dbReference type="EC" id="1.13.11.79" evidence="5"/>
<keyword evidence="6" id="KW-1185">Reference proteome</keyword>
<keyword evidence="1" id="KW-0285">Flavoprotein</keyword>
<evidence type="ECO:0000256" key="2">
    <source>
        <dbReference type="ARBA" id="ARBA00022643"/>
    </source>
</evidence>
<accession>A0ABW4B3C5</accession>
<dbReference type="EMBL" id="JBHTMN010000018">
    <property type="protein sequence ID" value="MFD1384707.1"/>
    <property type="molecule type" value="Genomic_DNA"/>
</dbReference>
<dbReference type="InterPro" id="IPR000415">
    <property type="entry name" value="Nitroreductase-like"/>
</dbReference>
<dbReference type="Proteomes" id="UP001597059">
    <property type="component" value="Unassembled WGS sequence"/>
</dbReference>
<gene>
    <name evidence="5" type="primary">bluB</name>
    <name evidence="5" type="ORF">ACFQ45_15170</name>
</gene>
<comment type="caution">
    <text evidence="5">The sequence shown here is derived from an EMBL/GenBank/DDBJ whole genome shotgun (WGS) entry which is preliminary data.</text>
</comment>
<dbReference type="PANTHER" id="PTHR23026">
    <property type="entry name" value="NADPH NITROREDUCTASE"/>
    <property type="match status" value="1"/>
</dbReference>